<name>X1TEZ7_9ZZZZ</name>
<proteinExistence type="predicted"/>
<evidence type="ECO:0000313" key="1">
    <source>
        <dbReference type="EMBL" id="GAJ03888.1"/>
    </source>
</evidence>
<feature type="non-terminal residue" evidence="1">
    <location>
        <position position="152"/>
    </location>
</feature>
<dbReference type="EMBL" id="BARW01034175">
    <property type="protein sequence ID" value="GAJ03888.1"/>
    <property type="molecule type" value="Genomic_DNA"/>
</dbReference>
<comment type="caution">
    <text evidence="1">The sequence shown here is derived from an EMBL/GenBank/DDBJ whole genome shotgun (WGS) entry which is preliminary data.</text>
</comment>
<reference evidence="1" key="1">
    <citation type="journal article" date="2014" name="Front. Microbiol.">
        <title>High frequency of phylogenetically diverse reductive dehalogenase-homologous genes in deep subseafloor sedimentary metagenomes.</title>
        <authorList>
            <person name="Kawai M."/>
            <person name="Futagami T."/>
            <person name="Toyoda A."/>
            <person name="Takaki Y."/>
            <person name="Nishi S."/>
            <person name="Hori S."/>
            <person name="Arai W."/>
            <person name="Tsubouchi T."/>
            <person name="Morono Y."/>
            <person name="Uchiyama I."/>
            <person name="Ito T."/>
            <person name="Fujiyama A."/>
            <person name="Inagaki F."/>
            <person name="Takami H."/>
        </authorList>
    </citation>
    <scope>NUCLEOTIDE SEQUENCE</scope>
    <source>
        <strain evidence="1">Expedition CK06-06</strain>
    </source>
</reference>
<dbReference type="AlphaFoldDB" id="X1TEZ7"/>
<sequence length="152" mass="15891">MKQGIFELSSTPIYPIGKRFAPDERAFRYAQIYGQASLVGRAVANLSTGQEAAVAAANSAIGATTVTITVQAAAGLEEDELKGGYLCYAWFYRHRIKSHPAAASGATCVLTLETAIVGAAVESGVTTLIAYHNLWRKVGYAGGAANYGDGVS</sequence>
<gene>
    <name evidence="1" type="ORF">S12H4_53636</name>
</gene>
<protein>
    <submittedName>
        <fullName evidence="1">Uncharacterized protein</fullName>
    </submittedName>
</protein>
<organism evidence="1">
    <name type="scientific">marine sediment metagenome</name>
    <dbReference type="NCBI Taxonomy" id="412755"/>
    <lineage>
        <taxon>unclassified sequences</taxon>
        <taxon>metagenomes</taxon>
        <taxon>ecological metagenomes</taxon>
    </lineage>
</organism>
<accession>X1TEZ7</accession>